<dbReference type="PANTHER" id="PTHR21179:SF1">
    <property type="entry name" value="KAZ1-TYPE SERINE PROTEASE INHIBITOR-LIKE PROTEIN TYPE EPSILON-RELATED"/>
    <property type="match status" value="1"/>
</dbReference>
<dbReference type="OrthoDB" id="126772at2759"/>
<evidence type="ECO:0000256" key="2">
    <source>
        <dbReference type="SAM" id="SignalP"/>
    </source>
</evidence>
<dbReference type="InterPro" id="IPR036058">
    <property type="entry name" value="Kazal_dom_sf"/>
</dbReference>
<protein>
    <submittedName>
        <fullName evidence="4">Uncharacterized protein C34E10.8</fullName>
    </submittedName>
</protein>
<dbReference type="Gene3D" id="3.30.60.30">
    <property type="match status" value="1"/>
</dbReference>
<dbReference type="PANTHER" id="PTHR21179">
    <property type="entry name" value="SERINE-TYPE ENDOPEPTIDASE INHIBITOR"/>
    <property type="match status" value="1"/>
</dbReference>
<dbReference type="EMBL" id="GBXI01007121">
    <property type="protein sequence ID" value="JAD07171.1"/>
    <property type="molecule type" value="Transcribed_RNA"/>
</dbReference>
<feature type="domain" description="Kazal-like" evidence="3">
    <location>
        <begin position="137"/>
        <end position="190"/>
    </location>
</feature>
<gene>
    <name evidence="4" type="primary">C34E10.8_0</name>
    <name evidence="4" type="ORF">g.12172</name>
</gene>
<dbReference type="Pfam" id="PF00050">
    <property type="entry name" value="Kazal_1"/>
    <property type="match status" value="1"/>
</dbReference>
<proteinExistence type="predicted"/>
<dbReference type="PROSITE" id="PS51465">
    <property type="entry name" value="KAZAL_2"/>
    <property type="match status" value="1"/>
</dbReference>
<dbReference type="InterPro" id="IPR039932">
    <property type="entry name" value="Spink4-like"/>
</dbReference>
<accession>A0A0A1X8E6</accession>
<evidence type="ECO:0000259" key="3">
    <source>
        <dbReference type="PROSITE" id="PS51465"/>
    </source>
</evidence>
<evidence type="ECO:0000313" key="4">
    <source>
        <dbReference type="EMBL" id="JAD07171.1"/>
    </source>
</evidence>
<dbReference type="CDD" id="cd00104">
    <property type="entry name" value="KAZAL_FS"/>
    <property type="match status" value="1"/>
</dbReference>
<sequence length="197" mass="21355">MLFTNSCCFYTAVLMILTNPAFGVPTEQRNEASSSAQRLKRQIFSTNFGDSNPFFTPADFDFGPTPFPGRRWGWPGAGEPLIFSNDGGQTTSSTTTTTPAPPTGPEGNNNAAPNVVFINNQPIVATIAPFTARTTSTPQFLNCFGSCPTTSEYNPVCASNQQQYQNPQKFECARQCGADIQIVRRGACEGLFPMQRG</sequence>
<feature type="signal peptide" evidence="2">
    <location>
        <begin position="1"/>
        <end position="23"/>
    </location>
</feature>
<evidence type="ECO:0000256" key="1">
    <source>
        <dbReference type="SAM" id="MobiDB-lite"/>
    </source>
</evidence>
<dbReference type="GO" id="GO:0004867">
    <property type="term" value="F:serine-type endopeptidase inhibitor activity"/>
    <property type="evidence" value="ECO:0007669"/>
    <property type="project" value="InterPro"/>
</dbReference>
<dbReference type="SMART" id="SM00280">
    <property type="entry name" value="KAZAL"/>
    <property type="match status" value="1"/>
</dbReference>
<feature type="compositionally biased region" description="Low complexity" evidence="1">
    <location>
        <begin position="84"/>
        <end position="98"/>
    </location>
</feature>
<name>A0A0A1X8E6_ZEUCU</name>
<keyword evidence="2" id="KW-0732">Signal</keyword>
<dbReference type="SUPFAM" id="SSF100895">
    <property type="entry name" value="Kazal-type serine protease inhibitors"/>
    <property type="match status" value="1"/>
</dbReference>
<reference evidence="4" key="2">
    <citation type="journal article" date="2015" name="Gigascience">
        <title>Reconstructing a comprehensive transcriptome assembly of a white-pupal translocated strain of the pest fruit fly Bactrocera cucurbitae.</title>
        <authorList>
            <person name="Sim S.B."/>
            <person name="Calla B."/>
            <person name="Hall B."/>
            <person name="DeRego T."/>
            <person name="Geib S.M."/>
        </authorList>
    </citation>
    <scope>NUCLEOTIDE SEQUENCE</scope>
</reference>
<feature type="region of interest" description="Disordered" evidence="1">
    <location>
        <begin position="81"/>
        <end position="110"/>
    </location>
</feature>
<reference evidence="4" key="1">
    <citation type="submission" date="2014-11" db="EMBL/GenBank/DDBJ databases">
        <authorList>
            <person name="Geib S."/>
        </authorList>
    </citation>
    <scope>NUCLEOTIDE SEQUENCE</scope>
</reference>
<feature type="chain" id="PRO_5001983252" evidence="2">
    <location>
        <begin position="24"/>
        <end position="197"/>
    </location>
</feature>
<dbReference type="InterPro" id="IPR002350">
    <property type="entry name" value="Kazal_dom"/>
</dbReference>
<organism evidence="4">
    <name type="scientific">Zeugodacus cucurbitae</name>
    <name type="common">Melon fruit fly</name>
    <name type="synonym">Bactrocera cucurbitae</name>
    <dbReference type="NCBI Taxonomy" id="28588"/>
    <lineage>
        <taxon>Eukaryota</taxon>
        <taxon>Metazoa</taxon>
        <taxon>Ecdysozoa</taxon>
        <taxon>Arthropoda</taxon>
        <taxon>Hexapoda</taxon>
        <taxon>Insecta</taxon>
        <taxon>Pterygota</taxon>
        <taxon>Neoptera</taxon>
        <taxon>Endopterygota</taxon>
        <taxon>Diptera</taxon>
        <taxon>Brachycera</taxon>
        <taxon>Muscomorpha</taxon>
        <taxon>Tephritoidea</taxon>
        <taxon>Tephritidae</taxon>
        <taxon>Zeugodacus</taxon>
        <taxon>Zeugodacus</taxon>
    </lineage>
</organism>
<dbReference type="AlphaFoldDB" id="A0A0A1X8E6"/>